<protein>
    <submittedName>
        <fullName evidence="1">Uncharacterized protein</fullName>
    </submittedName>
</protein>
<proteinExistence type="predicted"/>
<evidence type="ECO:0000313" key="2">
    <source>
        <dbReference type="Proteomes" id="UP001150238"/>
    </source>
</evidence>
<comment type="caution">
    <text evidence="1">The sequence shown here is derived from an EMBL/GenBank/DDBJ whole genome shotgun (WGS) entry which is preliminary data.</text>
</comment>
<name>A0A9W9B0E6_9AGAR</name>
<gene>
    <name evidence="1" type="ORF">C8J55DRAFT_383806</name>
</gene>
<feature type="non-terminal residue" evidence="1">
    <location>
        <position position="187"/>
    </location>
</feature>
<organism evidence="1 2">
    <name type="scientific">Lentinula lateritia</name>
    <dbReference type="NCBI Taxonomy" id="40482"/>
    <lineage>
        <taxon>Eukaryota</taxon>
        <taxon>Fungi</taxon>
        <taxon>Dikarya</taxon>
        <taxon>Basidiomycota</taxon>
        <taxon>Agaricomycotina</taxon>
        <taxon>Agaricomycetes</taxon>
        <taxon>Agaricomycetidae</taxon>
        <taxon>Agaricales</taxon>
        <taxon>Marasmiineae</taxon>
        <taxon>Omphalotaceae</taxon>
        <taxon>Lentinula</taxon>
    </lineage>
</organism>
<dbReference type="AlphaFoldDB" id="A0A9W9B0E6"/>
<evidence type="ECO:0000313" key="1">
    <source>
        <dbReference type="EMBL" id="KAJ4494887.1"/>
    </source>
</evidence>
<reference evidence="1" key="2">
    <citation type="journal article" date="2023" name="Proc. Natl. Acad. Sci. U.S.A.">
        <title>A global phylogenomic analysis of the shiitake genus Lentinula.</title>
        <authorList>
            <person name="Sierra-Patev S."/>
            <person name="Min B."/>
            <person name="Naranjo-Ortiz M."/>
            <person name="Looney B."/>
            <person name="Konkel Z."/>
            <person name="Slot J.C."/>
            <person name="Sakamoto Y."/>
            <person name="Steenwyk J.L."/>
            <person name="Rokas A."/>
            <person name="Carro J."/>
            <person name="Camarero S."/>
            <person name="Ferreira P."/>
            <person name="Molpeceres G."/>
            <person name="Ruiz-Duenas F.J."/>
            <person name="Serrano A."/>
            <person name="Henrissat B."/>
            <person name="Drula E."/>
            <person name="Hughes K.W."/>
            <person name="Mata J.L."/>
            <person name="Ishikawa N.K."/>
            <person name="Vargas-Isla R."/>
            <person name="Ushijima S."/>
            <person name="Smith C.A."/>
            <person name="Donoghue J."/>
            <person name="Ahrendt S."/>
            <person name="Andreopoulos W."/>
            <person name="He G."/>
            <person name="LaButti K."/>
            <person name="Lipzen A."/>
            <person name="Ng V."/>
            <person name="Riley R."/>
            <person name="Sandor L."/>
            <person name="Barry K."/>
            <person name="Martinez A.T."/>
            <person name="Xiao Y."/>
            <person name="Gibbons J.G."/>
            <person name="Terashima K."/>
            <person name="Grigoriev I.V."/>
            <person name="Hibbett D."/>
        </authorList>
    </citation>
    <scope>NUCLEOTIDE SEQUENCE</scope>
    <source>
        <strain evidence="1">Sp2 HRB7682 ss15</strain>
    </source>
</reference>
<reference evidence="1" key="1">
    <citation type="submission" date="2022-08" db="EMBL/GenBank/DDBJ databases">
        <authorList>
            <consortium name="DOE Joint Genome Institute"/>
            <person name="Min B."/>
            <person name="Riley R."/>
            <person name="Sierra-Patev S."/>
            <person name="Naranjo-Ortiz M."/>
            <person name="Looney B."/>
            <person name="Konkel Z."/>
            <person name="Slot J.C."/>
            <person name="Sakamoto Y."/>
            <person name="Steenwyk J.L."/>
            <person name="Rokas A."/>
            <person name="Carro J."/>
            <person name="Camarero S."/>
            <person name="Ferreira P."/>
            <person name="Molpeceres G."/>
            <person name="Ruiz-Duenas F.J."/>
            <person name="Serrano A."/>
            <person name="Henrissat B."/>
            <person name="Drula E."/>
            <person name="Hughes K.W."/>
            <person name="Mata J.L."/>
            <person name="Ishikawa N.K."/>
            <person name="Vargas-Isla R."/>
            <person name="Ushijima S."/>
            <person name="Smith C.A."/>
            <person name="Ahrendt S."/>
            <person name="Andreopoulos W."/>
            <person name="He G."/>
            <person name="Labutti K."/>
            <person name="Lipzen A."/>
            <person name="Ng V."/>
            <person name="Sandor L."/>
            <person name="Barry K."/>
            <person name="Martinez A.T."/>
            <person name="Xiao Y."/>
            <person name="Gibbons J.G."/>
            <person name="Terashima K."/>
            <person name="Hibbett D.S."/>
            <person name="Grigoriev I.V."/>
        </authorList>
    </citation>
    <scope>NUCLEOTIDE SEQUENCE</scope>
    <source>
        <strain evidence="1">Sp2 HRB7682 ss15</strain>
    </source>
</reference>
<accession>A0A9W9B0E6</accession>
<feature type="non-terminal residue" evidence="1">
    <location>
        <position position="1"/>
    </location>
</feature>
<dbReference type="EMBL" id="JANVFS010000002">
    <property type="protein sequence ID" value="KAJ4494887.1"/>
    <property type="molecule type" value="Genomic_DNA"/>
</dbReference>
<sequence>LTKEELATMRHFALKVETHMTDETFAKLPFACRNEEFDSWKSTKAQAQSLSGFTPEVYDCCLNSCICYVGPHASKSQCPYCKENRYRTDGKTARKRFTYLPIIPRLCSYYRSMSMIDKLKYRGSYVHLPGGPIRDVMDGSHYQHLCKQRVIVDGQELLHTFFSDSRDIMFGLSTDGFAPWKRRKKTC</sequence>
<dbReference type="Proteomes" id="UP001150238">
    <property type="component" value="Unassembled WGS sequence"/>
</dbReference>